<dbReference type="GO" id="GO:0006952">
    <property type="term" value="P:defense response"/>
    <property type="evidence" value="ECO:0007669"/>
    <property type="project" value="UniProtKB-KW"/>
</dbReference>
<dbReference type="InterPro" id="IPR002182">
    <property type="entry name" value="NB-ARC"/>
</dbReference>
<comment type="similarity">
    <text evidence="1">Belongs to the disease resistance NB-LRR family.</text>
</comment>
<dbReference type="Gene3D" id="3.40.50.300">
    <property type="entry name" value="P-loop containing nucleotide triphosphate hydrolases"/>
    <property type="match status" value="1"/>
</dbReference>
<accession>A0AAV1CL83</accession>
<dbReference type="GO" id="GO:0043531">
    <property type="term" value="F:ADP binding"/>
    <property type="evidence" value="ECO:0007669"/>
    <property type="project" value="InterPro"/>
</dbReference>
<feature type="domain" description="NB-ARC" evidence="6">
    <location>
        <begin position="46"/>
        <end position="216"/>
    </location>
</feature>
<dbReference type="PANTHER" id="PTHR36766:SF44">
    <property type="entry name" value="NBS-CODING RESISTANCE GENE ANALOG"/>
    <property type="match status" value="1"/>
</dbReference>
<evidence type="ECO:0000256" key="4">
    <source>
        <dbReference type="ARBA" id="ARBA00022821"/>
    </source>
</evidence>
<proteinExistence type="inferred from homology"/>
<organism evidence="7 8">
    <name type="scientific">Oldenlandia corymbosa var. corymbosa</name>
    <dbReference type="NCBI Taxonomy" id="529605"/>
    <lineage>
        <taxon>Eukaryota</taxon>
        <taxon>Viridiplantae</taxon>
        <taxon>Streptophyta</taxon>
        <taxon>Embryophyta</taxon>
        <taxon>Tracheophyta</taxon>
        <taxon>Spermatophyta</taxon>
        <taxon>Magnoliopsida</taxon>
        <taxon>eudicotyledons</taxon>
        <taxon>Gunneridae</taxon>
        <taxon>Pentapetalae</taxon>
        <taxon>asterids</taxon>
        <taxon>lamiids</taxon>
        <taxon>Gentianales</taxon>
        <taxon>Rubiaceae</taxon>
        <taxon>Rubioideae</taxon>
        <taxon>Spermacoceae</taxon>
        <taxon>Hedyotis-Oldenlandia complex</taxon>
        <taxon>Oldenlandia</taxon>
    </lineage>
</organism>
<dbReference type="GO" id="GO:0005524">
    <property type="term" value="F:ATP binding"/>
    <property type="evidence" value="ECO:0007669"/>
    <property type="project" value="UniProtKB-KW"/>
</dbReference>
<evidence type="ECO:0000256" key="2">
    <source>
        <dbReference type="ARBA" id="ARBA00022614"/>
    </source>
</evidence>
<keyword evidence="3" id="KW-0547">Nucleotide-binding</keyword>
<dbReference type="Proteomes" id="UP001161247">
    <property type="component" value="Chromosome 2"/>
</dbReference>
<keyword evidence="5" id="KW-0067">ATP-binding</keyword>
<keyword evidence="4" id="KW-0611">Plant defense</keyword>
<evidence type="ECO:0000256" key="3">
    <source>
        <dbReference type="ARBA" id="ARBA00022741"/>
    </source>
</evidence>
<protein>
    <submittedName>
        <fullName evidence="7">OLC1v1031766C1</fullName>
    </submittedName>
</protein>
<keyword evidence="2" id="KW-0433">Leucine-rich repeat</keyword>
<evidence type="ECO:0000256" key="1">
    <source>
        <dbReference type="ARBA" id="ARBA00008894"/>
    </source>
</evidence>
<dbReference type="EMBL" id="OX459119">
    <property type="protein sequence ID" value="CAI9095760.1"/>
    <property type="molecule type" value="Genomic_DNA"/>
</dbReference>
<reference evidence="7" key="1">
    <citation type="submission" date="2023-03" db="EMBL/GenBank/DDBJ databases">
        <authorList>
            <person name="Julca I."/>
        </authorList>
    </citation>
    <scope>NUCLEOTIDE SEQUENCE</scope>
</reference>
<sequence>MEDIGKIKADVSKTKVKEVTRTYSHMLSKRTPSIANTNEVVGLQDEEQAIVDKLLRGSKKLKIIGIVGMPGLGKTTLATKLFNNSSVSQYFHVRALCVISQTLDERKLFLELLKQVVPNSNMNPETNERDVAEKLWRSLKGKKYLIFLDDIWSRKAWDNIAQCFPNDDVGSRILLTSRDQDVAPPEMLMDNTSHFLRALNEEETLELLQKRLFPGSDGWPPALLDLGIRVAKIFRGLPLTIVIVAGLLASTETEGWDDILDFLGSGNLSIKEKYQDENLSNISFVTDIFNLLKVLDLEQIILRSGFPSEIQLLVQLAFLAIGGDNIRDIPSSIDKLSMLKTFILMVEDMVEDMEDMEFHFQILSGF</sequence>
<dbReference type="SUPFAM" id="SSF52540">
    <property type="entry name" value="P-loop containing nucleoside triphosphate hydrolases"/>
    <property type="match status" value="1"/>
</dbReference>
<dbReference type="FunFam" id="3.40.50.300:FF:001091">
    <property type="entry name" value="Probable disease resistance protein At1g61300"/>
    <property type="match status" value="1"/>
</dbReference>
<dbReference type="PANTHER" id="PTHR36766">
    <property type="entry name" value="PLANT BROAD-SPECTRUM MILDEW RESISTANCE PROTEIN RPW8"/>
    <property type="match status" value="1"/>
</dbReference>
<evidence type="ECO:0000256" key="5">
    <source>
        <dbReference type="ARBA" id="ARBA00022840"/>
    </source>
</evidence>
<keyword evidence="8" id="KW-1185">Reference proteome</keyword>
<dbReference type="Pfam" id="PF00931">
    <property type="entry name" value="NB-ARC"/>
    <property type="match status" value="1"/>
</dbReference>
<dbReference type="Gene3D" id="1.10.8.430">
    <property type="entry name" value="Helical domain of apoptotic protease-activating factors"/>
    <property type="match status" value="1"/>
</dbReference>
<gene>
    <name evidence="7" type="ORF">OLC1_LOCUS6657</name>
</gene>
<dbReference type="PRINTS" id="PR00364">
    <property type="entry name" value="DISEASERSIST"/>
</dbReference>
<evidence type="ECO:0000259" key="6">
    <source>
        <dbReference type="Pfam" id="PF00931"/>
    </source>
</evidence>
<dbReference type="AlphaFoldDB" id="A0AAV1CL83"/>
<dbReference type="InterPro" id="IPR027417">
    <property type="entry name" value="P-loop_NTPase"/>
</dbReference>
<name>A0AAV1CL83_OLDCO</name>
<dbReference type="InterPro" id="IPR042197">
    <property type="entry name" value="Apaf_helical"/>
</dbReference>
<evidence type="ECO:0000313" key="7">
    <source>
        <dbReference type="EMBL" id="CAI9095760.1"/>
    </source>
</evidence>
<evidence type="ECO:0000313" key="8">
    <source>
        <dbReference type="Proteomes" id="UP001161247"/>
    </source>
</evidence>